<feature type="compositionally biased region" description="Low complexity" evidence="1">
    <location>
        <begin position="537"/>
        <end position="554"/>
    </location>
</feature>
<gene>
    <name evidence="3" type="ordered locus">AM1_2326</name>
</gene>
<dbReference type="OrthoDB" id="9759810at2"/>
<dbReference type="RefSeq" id="WP_012162810.1">
    <property type="nucleotide sequence ID" value="NC_009925.1"/>
</dbReference>
<dbReference type="Proteomes" id="UP000000268">
    <property type="component" value="Chromosome"/>
</dbReference>
<dbReference type="InterPro" id="IPR001119">
    <property type="entry name" value="SLH_dom"/>
</dbReference>
<feature type="compositionally biased region" description="Low complexity" evidence="1">
    <location>
        <begin position="9"/>
        <end position="24"/>
    </location>
</feature>
<feature type="domain" description="SLH" evidence="2">
    <location>
        <begin position="738"/>
        <end position="802"/>
    </location>
</feature>
<feature type="compositionally biased region" description="Polar residues" evidence="1">
    <location>
        <begin position="293"/>
        <end position="303"/>
    </location>
</feature>
<dbReference type="Pfam" id="PF00395">
    <property type="entry name" value="SLH"/>
    <property type="match status" value="2"/>
</dbReference>
<feature type="domain" description="SLH" evidence="2">
    <location>
        <begin position="613"/>
        <end position="676"/>
    </location>
</feature>
<feature type="compositionally biased region" description="Low complexity" evidence="1">
    <location>
        <begin position="76"/>
        <end position="87"/>
    </location>
</feature>
<dbReference type="AlphaFoldDB" id="B0C235"/>
<name>B0C235_ACAM1</name>
<dbReference type="PANTHER" id="PTHR43308">
    <property type="entry name" value="OUTER MEMBRANE PROTEIN ALPHA-RELATED"/>
    <property type="match status" value="1"/>
</dbReference>
<evidence type="ECO:0000313" key="3">
    <source>
        <dbReference type="EMBL" id="ABW27336.1"/>
    </source>
</evidence>
<keyword evidence="4" id="KW-1185">Reference proteome</keyword>
<evidence type="ECO:0000256" key="1">
    <source>
        <dbReference type="SAM" id="MobiDB-lite"/>
    </source>
</evidence>
<dbReference type="PANTHER" id="PTHR43308:SF5">
    <property type="entry name" value="S-LAYER PROTEIN _ PEPTIDOGLYCAN ENDO-BETA-N-ACETYLGLUCOSAMINIDASE"/>
    <property type="match status" value="1"/>
</dbReference>
<feature type="compositionally biased region" description="Low complexity" evidence="1">
    <location>
        <begin position="408"/>
        <end position="430"/>
    </location>
</feature>
<feature type="region of interest" description="Disordered" evidence="1">
    <location>
        <begin position="329"/>
        <end position="493"/>
    </location>
</feature>
<organism evidence="3 4">
    <name type="scientific">Acaryochloris marina (strain MBIC 11017)</name>
    <dbReference type="NCBI Taxonomy" id="329726"/>
    <lineage>
        <taxon>Bacteria</taxon>
        <taxon>Bacillati</taxon>
        <taxon>Cyanobacteriota</taxon>
        <taxon>Cyanophyceae</taxon>
        <taxon>Acaryochloridales</taxon>
        <taxon>Acaryochloridaceae</taxon>
        <taxon>Acaryochloris</taxon>
    </lineage>
</organism>
<reference evidence="3 4" key="1">
    <citation type="journal article" date="2008" name="Proc. Natl. Acad. Sci. U.S.A.">
        <title>Niche adaptation and genome expansion in the chlorophyll d-producing cyanobacterium Acaryochloris marina.</title>
        <authorList>
            <person name="Swingley W.D."/>
            <person name="Chen M."/>
            <person name="Cheung P.C."/>
            <person name="Conrad A.L."/>
            <person name="Dejesa L.C."/>
            <person name="Hao J."/>
            <person name="Honchak B.M."/>
            <person name="Karbach L.E."/>
            <person name="Kurdoglu A."/>
            <person name="Lahiri S."/>
            <person name="Mastrian S.D."/>
            <person name="Miyashita H."/>
            <person name="Page L."/>
            <person name="Ramakrishna P."/>
            <person name="Satoh S."/>
            <person name="Sattley W.M."/>
            <person name="Shimada Y."/>
            <person name="Taylor H.L."/>
            <person name="Tomo T."/>
            <person name="Tsuchiya T."/>
            <person name="Wang Z.T."/>
            <person name="Raymond J."/>
            <person name="Mimuro M."/>
            <person name="Blankenship R.E."/>
            <person name="Touchman J.W."/>
        </authorList>
    </citation>
    <scope>NUCLEOTIDE SEQUENCE [LARGE SCALE GENOMIC DNA]</scope>
    <source>
        <strain evidence="4">MBIC 11017</strain>
    </source>
</reference>
<dbReference type="HOGENOM" id="CLU_347687_0_0_3"/>
<sequence>MVNPNDPNSESGGVPSSEPGSDPSNAPSADSGPISDELFDSLSELLGDTPANDEPASLPDLDSWSEESTEPPPPTEELGTTLGDTTLIQMGPDVETPPIEELSGIGDSLESVDPTNMPLVGEDEGTQPLDAWSETSSDSSSPVLGDLDLPGNLTPEGGELPDPSLPDISAAPTDSSDILSDPFAPPPVEPPVDLTPVVDESSDPNLPDIAASTSAGDTLSDPWSEPAADEQSLITPLSAEIEEPTLIQPPDAPTINEPVEEPIPLESTPEESSLPDPWMDDLEPAGAEDPISEISTPETTDVSGPNIPPVDALIPDVVADVPVSADIPAVEPEIEELPTPEDQPLTVGEDVSLPEDASLPIGENLPVAESPLPIDTEASPDSDATPLAASPGFISSDMGDVPTSDVGAAPTDLVDPDAPAADIPAVIPPLGEMTGESVSAPEAEGLESIPAVESDGEPEVPSTPVPDPVPAPEPVAVGSGPSTGANAGDLGALSGKLPLNRVQVVGLLVALSTLGTITYLGVTGNQQDPSLTPPSAPSVSSSPLNPNPSANSPSGESAGDSPIASAPFASEDAPSTGETGNTPGQAPTSQTAAVRQSPTEAIGGLDAPGVIPSQLDISDVPEDHWAYPFITKLHAQGIIPDYPDGKFQPDKPVTRAELAAQIQRAFVNEPGQRALTFSDIASDYWAAGAIEDAVDKKFMSGYPEGDFQPDKLVPRYEVLVALVSGLELDIPTSPETSLQQFQDQSQLPDWSKGKIAASTQENIVVSHPEPGLLKPEANATRAEVAAMIYQALVQSGRLEPIESEYVVTPDS</sequence>
<proteinExistence type="predicted"/>
<protein>
    <recommendedName>
        <fullName evidence="2">SLH domain-containing protein</fullName>
    </recommendedName>
</protein>
<feature type="compositionally biased region" description="Pro residues" evidence="1">
    <location>
        <begin position="461"/>
        <end position="473"/>
    </location>
</feature>
<dbReference type="PROSITE" id="PS51272">
    <property type="entry name" value="SLH"/>
    <property type="match status" value="3"/>
</dbReference>
<feature type="domain" description="SLH" evidence="2">
    <location>
        <begin position="677"/>
        <end position="736"/>
    </location>
</feature>
<dbReference type="EMBL" id="CP000828">
    <property type="protein sequence ID" value="ABW27336.1"/>
    <property type="molecule type" value="Genomic_DNA"/>
</dbReference>
<evidence type="ECO:0000259" key="2">
    <source>
        <dbReference type="PROSITE" id="PS51272"/>
    </source>
</evidence>
<feature type="region of interest" description="Disordered" evidence="1">
    <location>
        <begin position="527"/>
        <end position="596"/>
    </location>
</feature>
<dbReference type="InterPro" id="IPR051465">
    <property type="entry name" value="Cell_Envelope_Struct_Comp"/>
</dbReference>
<evidence type="ECO:0000313" key="4">
    <source>
        <dbReference type="Proteomes" id="UP000000268"/>
    </source>
</evidence>
<dbReference type="STRING" id="329726.AM1_2326"/>
<dbReference type="KEGG" id="amr:AM1_2326"/>
<feature type="region of interest" description="Disordered" evidence="1">
    <location>
        <begin position="1"/>
        <end position="311"/>
    </location>
</feature>
<dbReference type="eggNOG" id="COG5267">
    <property type="taxonomic scope" value="Bacteria"/>
</dbReference>
<feature type="compositionally biased region" description="Polar residues" evidence="1">
    <location>
        <begin position="576"/>
        <end position="596"/>
    </location>
</feature>
<accession>B0C235</accession>